<comment type="caution">
    <text evidence="1">The sequence shown here is derived from an EMBL/GenBank/DDBJ whole genome shotgun (WGS) entry which is preliminary data.</text>
</comment>
<evidence type="ECO:0000313" key="2">
    <source>
        <dbReference type="Proteomes" id="UP000295600"/>
    </source>
</evidence>
<name>A0A4V2SEA3_9BACE</name>
<dbReference type="AlphaFoldDB" id="A0A4V2SEA3"/>
<gene>
    <name evidence="1" type="ORF">EV202_12521</name>
</gene>
<dbReference type="EMBL" id="SLXB01000025">
    <property type="protein sequence ID" value="TCO88586.1"/>
    <property type="molecule type" value="Genomic_DNA"/>
</dbReference>
<protein>
    <submittedName>
        <fullName evidence="1">Uncharacterized protein</fullName>
    </submittedName>
</protein>
<evidence type="ECO:0000313" key="1">
    <source>
        <dbReference type="EMBL" id="TCO88586.1"/>
    </source>
</evidence>
<dbReference type="Proteomes" id="UP000295600">
    <property type="component" value="Unassembled WGS sequence"/>
</dbReference>
<proteinExistence type="predicted"/>
<dbReference type="RefSeq" id="WP_131927200.1">
    <property type="nucleotide sequence ID" value="NZ_SLXB01000025.1"/>
</dbReference>
<sequence length="91" mass="10252">MRSYRHTDKKFILRLAMHIAALALYIAGRKIEKNSHTRKLFFPMSETFLPDVGLLVLRMSACLSCGCLFRFPADVDFGLLRAPACGAHLPN</sequence>
<reference evidence="1 2" key="1">
    <citation type="submission" date="2019-03" db="EMBL/GenBank/DDBJ databases">
        <title>Genomic Encyclopedia of Type Strains, Phase IV (KMG-IV): sequencing the most valuable type-strain genomes for metagenomic binning, comparative biology and taxonomic classification.</title>
        <authorList>
            <person name="Goeker M."/>
        </authorList>
    </citation>
    <scope>NUCLEOTIDE SEQUENCE [LARGE SCALE GENOMIC DNA]</scope>
    <source>
        <strain evidence="1 2">DSM 23917</strain>
    </source>
</reference>
<accession>A0A4V2SEA3</accession>
<organism evidence="1 2">
    <name type="scientific">Prevotella heparinolytica</name>
    <dbReference type="NCBI Taxonomy" id="28113"/>
    <lineage>
        <taxon>Bacteria</taxon>
        <taxon>Pseudomonadati</taxon>
        <taxon>Bacteroidota</taxon>
        <taxon>Bacteroidia</taxon>
        <taxon>Bacteroidales</taxon>
        <taxon>Bacteroidaceae</taxon>
        <taxon>Bacteroides</taxon>
    </lineage>
</organism>